<feature type="coiled-coil region" evidence="1">
    <location>
        <begin position="99"/>
        <end position="133"/>
    </location>
</feature>
<evidence type="ECO:0000313" key="4">
    <source>
        <dbReference type="Proteomes" id="UP000184073"/>
    </source>
</evidence>
<dbReference type="AlphaFoldDB" id="A0A1L9PKP1"/>
<feature type="region of interest" description="Disordered" evidence="2">
    <location>
        <begin position="1"/>
        <end position="23"/>
    </location>
</feature>
<accession>A0A1L9PKP1</accession>
<feature type="compositionally biased region" description="Polar residues" evidence="2">
    <location>
        <begin position="1"/>
        <end position="11"/>
    </location>
</feature>
<keyword evidence="1" id="KW-0175">Coiled coil</keyword>
<dbReference type="EMBL" id="KV878129">
    <property type="protein sequence ID" value="OJJ02098.1"/>
    <property type="molecule type" value="Genomic_DNA"/>
</dbReference>
<reference evidence="4" key="1">
    <citation type="journal article" date="2017" name="Genome Biol.">
        <title>Comparative genomics reveals high biological diversity and specific adaptations in the industrially and medically important fungal genus Aspergillus.</title>
        <authorList>
            <person name="de Vries R.P."/>
            <person name="Riley R."/>
            <person name="Wiebenga A."/>
            <person name="Aguilar-Osorio G."/>
            <person name="Amillis S."/>
            <person name="Uchima C.A."/>
            <person name="Anderluh G."/>
            <person name="Asadollahi M."/>
            <person name="Askin M."/>
            <person name="Barry K."/>
            <person name="Battaglia E."/>
            <person name="Bayram O."/>
            <person name="Benocci T."/>
            <person name="Braus-Stromeyer S.A."/>
            <person name="Caldana C."/>
            <person name="Canovas D."/>
            <person name="Cerqueira G.C."/>
            <person name="Chen F."/>
            <person name="Chen W."/>
            <person name="Choi C."/>
            <person name="Clum A."/>
            <person name="Dos Santos R.A."/>
            <person name="Damasio A.R."/>
            <person name="Diallinas G."/>
            <person name="Emri T."/>
            <person name="Fekete E."/>
            <person name="Flipphi M."/>
            <person name="Freyberg S."/>
            <person name="Gallo A."/>
            <person name="Gournas C."/>
            <person name="Habgood R."/>
            <person name="Hainaut M."/>
            <person name="Harispe M.L."/>
            <person name="Henrissat B."/>
            <person name="Hilden K.S."/>
            <person name="Hope R."/>
            <person name="Hossain A."/>
            <person name="Karabika E."/>
            <person name="Karaffa L."/>
            <person name="Karanyi Z."/>
            <person name="Krasevec N."/>
            <person name="Kuo A."/>
            <person name="Kusch H."/>
            <person name="LaButti K."/>
            <person name="Lagendijk E.L."/>
            <person name="Lapidus A."/>
            <person name="Levasseur A."/>
            <person name="Lindquist E."/>
            <person name="Lipzen A."/>
            <person name="Logrieco A.F."/>
            <person name="MacCabe A."/>
            <person name="Maekelae M.R."/>
            <person name="Malavazi I."/>
            <person name="Melin P."/>
            <person name="Meyer V."/>
            <person name="Mielnichuk N."/>
            <person name="Miskei M."/>
            <person name="Molnar A.P."/>
            <person name="Mule G."/>
            <person name="Ngan C.Y."/>
            <person name="Orejas M."/>
            <person name="Orosz E."/>
            <person name="Ouedraogo J.P."/>
            <person name="Overkamp K.M."/>
            <person name="Park H.-S."/>
            <person name="Perrone G."/>
            <person name="Piumi F."/>
            <person name="Punt P.J."/>
            <person name="Ram A.F."/>
            <person name="Ramon A."/>
            <person name="Rauscher S."/>
            <person name="Record E."/>
            <person name="Riano-Pachon D.M."/>
            <person name="Robert V."/>
            <person name="Roehrig J."/>
            <person name="Ruller R."/>
            <person name="Salamov A."/>
            <person name="Salih N.S."/>
            <person name="Samson R.A."/>
            <person name="Sandor E."/>
            <person name="Sanguinetti M."/>
            <person name="Schuetze T."/>
            <person name="Sepcic K."/>
            <person name="Shelest E."/>
            <person name="Sherlock G."/>
            <person name="Sophianopoulou V."/>
            <person name="Squina F.M."/>
            <person name="Sun H."/>
            <person name="Susca A."/>
            <person name="Todd R.B."/>
            <person name="Tsang A."/>
            <person name="Unkles S.E."/>
            <person name="van de Wiele N."/>
            <person name="van Rossen-Uffink D."/>
            <person name="Oliveira J.V."/>
            <person name="Vesth T.C."/>
            <person name="Visser J."/>
            <person name="Yu J.-H."/>
            <person name="Zhou M."/>
            <person name="Andersen M.R."/>
            <person name="Archer D.B."/>
            <person name="Baker S.E."/>
            <person name="Benoit I."/>
            <person name="Brakhage A.A."/>
            <person name="Braus G.H."/>
            <person name="Fischer R."/>
            <person name="Frisvad J.C."/>
            <person name="Goldman G.H."/>
            <person name="Houbraken J."/>
            <person name="Oakley B."/>
            <person name="Pocsi I."/>
            <person name="Scazzocchio C."/>
            <person name="Seiboth B."/>
            <person name="vanKuyk P.A."/>
            <person name="Wortman J."/>
            <person name="Dyer P.S."/>
            <person name="Grigoriev I.V."/>
        </authorList>
    </citation>
    <scope>NUCLEOTIDE SEQUENCE [LARGE SCALE GENOMIC DNA]</scope>
    <source>
        <strain evidence="4">CBS 583.65</strain>
    </source>
</reference>
<evidence type="ECO:0000256" key="2">
    <source>
        <dbReference type="SAM" id="MobiDB-lite"/>
    </source>
</evidence>
<dbReference type="GeneID" id="63732935"/>
<protein>
    <submittedName>
        <fullName evidence="3">Uncharacterized protein</fullName>
    </submittedName>
</protein>
<dbReference type="RefSeq" id="XP_040667860.1">
    <property type="nucleotide sequence ID" value="XM_040817424.1"/>
</dbReference>
<dbReference type="Gene3D" id="1.10.287.1490">
    <property type="match status" value="1"/>
</dbReference>
<name>A0A1L9PKP1_ASPVE</name>
<evidence type="ECO:0000313" key="3">
    <source>
        <dbReference type="EMBL" id="OJJ02098.1"/>
    </source>
</evidence>
<organism evidence="3 4">
    <name type="scientific">Aspergillus versicolor CBS 583.65</name>
    <dbReference type="NCBI Taxonomy" id="1036611"/>
    <lineage>
        <taxon>Eukaryota</taxon>
        <taxon>Fungi</taxon>
        <taxon>Dikarya</taxon>
        <taxon>Ascomycota</taxon>
        <taxon>Pezizomycotina</taxon>
        <taxon>Eurotiomycetes</taxon>
        <taxon>Eurotiomycetidae</taxon>
        <taxon>Eurotiales</taxon>
        <taxon>Aspergillaceae</taxon>
        <taxon>Aspergillus</taxon>
        <taxon>Aspergillus subgen. Nidulantes</taxon>
    </lineage>
</organism>
<gene>
    <name evidence="3" type="ORF">ASPVEDRAFT_83617</name>
</gene>
<dbReference type="Proteomes" id="UP000184073">
    <property type="component" value="Unassembled WGS sequence"/>
</dbReference>
<proteinExistence type="predicted"/>
<sequence>MNLEPSATPQAGPSPSSSSGSRFRFHRDIGYLSARLRQANHCIDYLMARERESRRELESLKTSLEEAHHDNTYLQNRLRQLVDDNEAKASHITVTQGKLATSHRQLQEIRRDNAKLQEEVRVAQDAVFRATEKKETAPMEDREVRDKFVVLEEKLRGWARNYAVDDIGKLHSASNSEMNRLISQLGGYSRAIFEEIFGCAFFVFPTSRAYCNTPSRGQLDALYQSLRQCADEPVSHVWRSQTLSMLSKCETESSGQPFIEDALHTVAIRLSNKILDGPVHVLLKPLAGDAQITKRTEDLRGLIHVAGELAFRLWSQHTFMTCTGLGQSGIISSGRSFISAHRLHRLEEDDDKLDNRRIVILTHPLVLAWGDENAENYDQYKVWGKAIACVEERA</sequence>
<keyword evidence="4" id="KW-1185">Reference proteome</keyword>
<evidence type="ECO:0000256" key="1">
    <source>
        <dbReference type="SAM" id="Coils"/>
    </source>
</evidence>
<dbReference type="VEuPathDB" id="FungiDB:ASPVEDRAFT_83617"/>
<feature type="compositionally biased region" description="Low complexity" evidence="2">
    <location>
        <begin position="13"/>
        <end position="22"/>
    </location>
</feature>
<dbReference type="OrthoDB" id="4156714at2759"/>